<evidence type="ECO:0000313" key="5">
    <source>
        <dbReference type="Proteomes" id="UP001140949"/>
    </source>
</evidence>
<keyword evidence="2" id="KW-0812">Transmembrane</keyword>
<proteinExistence type="predicted"/>
<dbReference type="PANTHER" id="PTHR31061:SF28">
    <property type="entry name" value="HEPARAN-ALPHA-GLUCOSAMINIDE N-ACETYLTRANSFERASE-LIKE"/>
    <property type="match status" value="1"/>
</dbReference>
<evidence type="ECO:0000313" key="4">
    <source>
        <dbReference type="EMBL" id="KAJ6836859.1"/>
    </source>
</evidence>
<feature type="transmembrane region" description="Helical" evidence="2">
    <location>
        <begin position="82"/>
        <end position="100"/>
    </location>
</feature>
<organism evidence="4 5">
    <name type="scientific">Iris pallida</name>
    <name type="common">Sweet iris</name>
    <dbReference type="NCBI Taxonomy" id="29817"/>
    <lineage>
        <taxon>Eukaryota</taxon>
        <taxon>Viridiplantae</taxon>
        <taxon>Streptophyta</taxon>
        <taxon>Embryophyta</taxon>
        <taxon>Tracheophyta</taxon>
        <taxon>Spermatophyta</taxon>
        <taxon>Magnoliopsida</taxon>
        <taxon>Liliopsida</taxon>
        <taxon>Asparagales</taxon>
        <taxon>Iridaceae</taxon>
        <taxon>Iridoideae</taxon>
        <taxon>Irideae</taxon>
        <taxon>Iris</taxon>
    </lineage>
</organism>
<dbReference type="Proteomes" id="UP001140949">
    <property type="component" value="Unassembled WGS sequence"/>
</dbReference>
<comment type="caution">
    <text evidence="4">The sequence shown here is derived from an EMBL/GenBank/DDBJ whole genome shotgun (WGS) entry which is preliminary data.</text>
</comment>
<feature type="transmembrane region" description="Helical" evidence="2">
    <location>
        <begin position="332"/>
        <end position="353"/>
    </location>
</feature>
<feature type="domain" description="Heparan-alpha-glucosaminide N-acetyltransferase catalytic" evidence="3">
    <location>
        <begin position="41"/>
        <end position="164"/>
    </location>
</feature>
<protein>
    <submittedName>
        <fullName evidence="4">Heparan-alpha-glucosaminide N-acetyltransferase-like</fullName>
    </submittedName>
</protein>
<keyword evidence="2" id="KW-0472">Membrane</keyword>
<evidence type="ECO:0000256" key="1">
    <source>
        <dbReference type="SAM" id="MobiDB-lite"/>
    </source>
</evidence>
<reference evidence="4" key="1">
    <citation type="journal article" date="2023" name="GigaByte">
        <title>Genome assembly of the bearded iris, Iris pallida Lam.</title>
        <authorList>
            <person name="Bruccoleri R.E."/>
            <person name="Oakeley E.J."/>
            <person name="Faust A.M.E."/>
            <person name="Altorfer M."/>
            <person name="Dessus-Babus S."/>
            <person name="Burckhardt D."/>
            <person name="Oertli M."/>
            <person name="Naumann U."/>
            <person name="Petersen F."/>
            <person name="Wong J."/>
        </authorList>
    </citation>
    <scope>NUCLEOTIDE SEQUENCE</scope>
    <source>
        <strain evidence="4">GSM-AAB239-AS_SAM_17_03QT</strain>
    </source>
</reference>
<sequence length="439" mass="49698">MADYVPLSGDGKEKGKGKEKEEEEEREGFSKEKRSRRASARLESLDVFRGLSVALMIYVDYAGSIFPSITHSPWNGIRLADFVTPFFLFIVGVSVSLVYKNVSNRYQSSQKAMLRAVKLFMLGVLLQGGYFHGLNSLTFGVDIEKIRWLGILQRIAIGYIIAALCEIWCSSLYRQNVGGGFYRNYYLQWIVMFSLSGIHLGLLYGLYVPDWQYKVPQTTSSSYSLGHDYFLKSVKCGVRGDLGPACNSAGMIDRYVLGIEHLYTKPAYRNLQECSISRDPKDADYLPSWCHAPFDPEGILGSLMAAVTCIIGLQFGHVLVQVEDHKDRLIHWLLLSISSFSLGLMLTFMGFPINKQLYSTSYMLLTTGAAGFTFCVLYLLVDVCGYRWLMFVLKWIGKHSLSIFILVASNIAIILIQGFYWRDAKNNIVHWFVSLFVQK</sequence>
<name>A0AAX6H788_IRIPA</name>
<keyword evidence="2" id="KW-1133">Transmembrane helix</keyword>
<evidence type="ECO:0000256" key="2">
    <source>
        <dbReference type="SAM" id="Phobius"/>
    </source>
</evidence>
<feature type="transmembrane region" description="Helical" evidence="2">
    <location>
        <begin position="47"/>
        <end position="70"/>
    </location>
</feature>
<dbReference type="InterPro" id="IPR012429">
    <property type="entry name" value="HGSNAT_cat"/>
</dbReference>
<dbReference type="AlphaFoldDB" id="A0AAX6H788"/>
<dbReference type="EMBL" id="JANAVB010011799">
    <property type="protein sequence ID" value="KAJ6836859.1"/>
    <property type="molecule type" value="Genomic_DNA"/>
</dbReference>
<keyword evidence="5" id="KW-1185">Reference proteome</keyword>
<dbReference type="PANTHER" id="PTHR31061">
    <property type="entry name" value="LD22376P"/>
    <property type="match status" value="1"/>
</dbReference>
<feature type="transmembrane region" description="Helical" evidence="2">
    <location>
        <begin position="151"/>
        <end position="173"/>
    </location>
</feature>
<feature type="transmembrane region" description="Helical" evidence="2">
    <location>
        <begin position="112"/>
        <end position="131"/>
    </location>
</feature>
<feature type="compositionally biased region" description="Basic and acidic residues" evidence="1">
    <location>
        <begin position="10"/>
        <end position="20"/>
    </location>
</feature>
<dbReference type="Pfam" id="PF07786">
    <property type="entry name" value="HGSNAT_cat"/>
    <property type="match status" value="1"/>
</dbReference>
<evidence type="ECO:0000259" key="3">
    <source>
        <dbReference type="Pfam" id="PF07786"/>
    </source>
</evidence>
<feature type="transmembrane region" description="Helical" evidence="2">
    <location>
        <begin position="401"/>
        <end position="421"/>
    </location>
</feature>
<reference evidence="4" key="2">
    <citation type="submission" date="2023-04" db="EMBL/GenBank/DDBJ databases">
        <authorList>
            <person name="Bruccoleri R.E."/>
            <person name="Oakeley E.J."/>
            <person name="Faust A.-M."/>
            <person name="Dessus-Babus S."/>
            <person name="Altorfer M."/>
            <person name="Burckhardt D."/>
            <person name="Oertli M."/>
            <person name="Naumann U."/>
            <person name="Petersen F."/>
            <person name="Wong J."/>
        </authorList>
    </citation>
    <scope>NUCLEOTIDE SEQUENCE</scope>
    <source>
        <strain evidence="4">GSM-AAB239-AS_SAM_17_03QT</strain>
        <tissue evidence="4">Leaf</tissue>
    </source>
</reference>
<accession>A0AAX6H788</accession>
<gene>
    <name evidence="4" type="ORF">M6B38_324590</name>
</gene>
<feature type="region of interest" description="Disordered" evidence="1">
    <location>
        <begin position="1"/>
        <end position="33"/>
    </location>
</feature>
<feature type="transmembrane region" description="Helical" evidence="2">
    <location>
        <begin position="299"/>
        <end position="320"/>
    </location>
</feature>
<feature type="transmembrane region" description="Helical" evidence="2">
    <location>
        <begin position="185"/>
        <end position="207"/>
    </location>
</feature>
<feature type="transmembrane region" description="Helical" evidence="2">
    <location>
        <begin position="359"/>
        <end position="381"/>
    </location>
</feature>